<evidence type="ECO:0000259" key="10">
    <source>
        <dbReference type="Pfam" id="PF04290"/>
    </source>
</evidence>
<dbReference type="AlphaFoldDB" id="A0A5P3ACH0"/>
<keyword evidence="5 9" id="KW-0812">Transmembrane</keyword>
<evidence type="ECO:0000256" key="4">
    <source>
        <dbReference type="ARBA" id="ARBA00022519"/>
    </source>
</evidence>
<keyword evidence="6 9" id="KW-1133">Transmembrane helix</keyword>
<dbReference type="EMBL" id="CP031598">
    <property type="protein sequence ID" value="QEW27057.1"/>
    <property type="molecule type" value="Genomic_DNA"/>
</dbReference>
<keyword evidence="3" id="KW-1003">Cell membrane</keyword>
<feature type="transmembrane region" description="Helical" evidence="9">
    <location>
        <begin position="157"/>
        <end position="178"/>
    </location>
</feature>
<name>A0A5P3ACH0_9RHOB</name>
<comment type="function">
    <text evidence="9">Part of the tripartite ATP-independent periplasmic (TRAP) transport system.</text>
</comment>
<accession>A0A5P3ACH0</accession>
<keyword evidence="4 9" id="KW-0997">Cell inner membrane</keyword>
<feature type="transmembrane region" description="Helical" evidence="9">
    <location>
        <begin position="76"/>
        <end position="95"/>
    </location>
</feature>
<feature type="domain" description="Tripartite ATP-independent periplasmic transporters DctQ component" evidence="10">
    <location>
        <begin position="75"/>
        <end position="186"/>
    </location>
</feature>
<dbReference type="RefSeq" id="WP_057815164.1">
    <property type="nucleotide sequence ID" value="NZ_CP031598.1"/>
</dbReference>
<dbReference type="Pfam" id="PF04290">
    <property type="entry name" value="DctQ"/>
    <property type="match status" value="1"/>
</dbReference>
<evidence type="ECO:0000256" key="2">
    <source>
        <dbReference type="ARBA" id="ARBA00022448"/>
    </source>
</evidence>
<dbReference type="Proteomes" id="UP000325785">
    <property type="component" value="Chromosome"/>
</dbReference>
<evidence type="ECO:0000256" key="5">
    <source>
        <dbReference type="ARBA" id="ARBA00022692"/>
    </source>
</evidence>
<evidence type="ECO:0000256" key="1">
    <source>
        <dbReference type="ARBA" id="ARBA00004429"/>
    </source>
</evidence>
<dbReference type="OrthoDB" id="4250245at2"/>
<dbReference type="GO" id="GO:0005886">
    <property type="term" value="C:plasma membrane"/>
    <property type="evidence" value="ECO:0007669"/>
    <property type="project" value="UniProtKB-SubCell"/>
</dbReference>
<feature type="transmembrane region" description="Helical" evidence="9">
    <location>
        <begin position="21"/>
        <end position="45"/>
    </location>
</feature>
<reference evidence="11 12" key="1">
    <citation type="submission" date="2018-08" db="EMBL/GenBank/DDBJ databases">
        <title>Genetic Globetrotter - A new plasmid hitch-hiking vast phylogenetic and geographic distances.</title>
        <authorList>
            <person name="Vollmers J."/>
            <person name="Petersen J."/>
        </authorList>
    </citation>
    <scope>NUCLEOTIDE SEQUENCE [LARGE SCALE GENOMIC DNA]</scope>
    <source>
        <strain evidence="11 12">DSM 26383</strain>
    </source>
</reference>
<dbReference type="GO" id="GO:0022857">
    <property type="term" value="F:transmembrane transporter activity"/>
    <property type="evidence" value="ECO:0007669"/>
    <property type="project" value="UniProtKB-UniRule"/>
</dbReference>
<comment type="subcellular location">
    <subcellularLocation>
        <location evidence="1 9">Cell inner membrane</location>
        <topology evidence="1 9">Multi-pass membrane protein</topology>
    </subcellularLocation>
</comment>
<proteinExistence type="inferred from homology"/>
<comment type="subunit">
    <text evidence="9">The complex comprises the extracytoplasmic solute receptor protein and the two transmembrane proteins.</text>
</comment>
<dbReference type="InterPro" id="IPR055348">
    <property type="entry name" value="DctQ"/>
</dbReference>
<keyword evidence="7 9" id="KW-0472">Membrane</keyword>
<gene>
    <name evidence="11" type="ORF">RIdsm_02866</name>
</gene>
<organism evidence="11 12">
    <name type="scientific">Roseovarius indicus</name>
    <dbReference type="NCBI Taxonomy" id="540747"/>
    <lineage>
        <taxon>Bacteria</taxon>
        <taxon>Pseudomonadati</taxon>
        <taxon>Pseudomonadota</taxon>
        <taxon>Alphaproteobacteria</taxon>
        <taxon>Rhodobacterales</taxon>
        <taxon>Roseobacteraceae</taxon>
        <taxon>Roseovarius</taxon>
    </lineage>
</organism>
<protein>
    <recommendedName>
        <fullName evidence="9">TRAP transporter small permease protein</fullName>
    </recommendedName>
</protein>
<evidence type="ECO:0000313" key="12">
    <source>
        <dbReference type="Proteomes" id="UP000325785"/>
    </source>
</evidence>
<evidence type="ECO:0000256" key="6">
    <source>
        <dbReference type="ARBA" id="ARBA00022989"/>
    </source>
</evidence>
<sequence>MEEYLAREARPEMEEGKGSPWAQALLRALSWLVILLMLAIVLQVLCSALDINPLAQFESALPLLGKGLTLNSLLDVQWHLLVIVGLLPAGVVWLRDAHVRVDFLYQKRSDRTKARIDLLGNLAFALPFLVMILPAAWDFTHRAWRSDEGSRSGGLNDLWLIKAFLPLGMALLALALAVETLRLLRRAK</sequence>
<feature type="transmembrane region" description="Helical" evidence="9">
    <location>
        <begin position="116"/>
        <end position="137"/>
    </location>
</feature>
<dbReference type="PANTHER" id="PTHR35011:SF4">
    <property type="entry name" value="SLL1102 PROTEIN"/>
    <property type="match status" value="1"/>
</dbReference>
<dbReference type="KEGG" id="rid:RIdsm_02866"/>
<evidence type="ECO:0000256" key="3">
    <source>
        <dbReference type="ARBA" id="ARBA00022475"/>
    </source>
</evidence>
<dbReference type="PANTHER" id="PTHR35011">
    <property type="entry name" value="2,3-DIKETO-L-GULONATE TRAP TRANSPORTER SMALL PERMEASE PROTEIN YIAM"/>
    <property type="match status" value="1"/>
</dbReference>
<evidence type="ECO:0000256" key="9">
    <source>
        <dbReference type="RuleBase" id="RU369079"/>
    </source>
</evidence>
<dbReference type="InterPro" id="IPR007387">
    <property type="entry name" value="TRAP_DctQ"/>
</dbReference>
<evidence type="ECO:0000256" key="7">
    <source>
        <dbReference type="ARBA" id="ARBA00023136"/>
    </source>
</evidence>
<keyword evidence="2 9" id="KW-0813">Transport</keyword>
<comment type="similarity">
    <text evidence="8 9">Belongs to the TRAP transporter small permease family.</text>
</comment>
<evidence type="ECO:0000256" key="8">
    <source>
        <dbReference type="ARBA" id="ARBA00038436"/>
    </source>
</evidence>
<evidence type="ECO:0000313" key="11">
    <source>
        <dbReference type="EMBL" id="QEW27057.1"/>
    </source>
</evidence>